<name>A0A7L1N0L8_RHICY</name>
<feature type="non-terminal residue" evidence="4">
    <location>
        <position position="189"/>
    </location>
</feature>
<keyword evidence="5" id="KW-1185">Reference proteome</keyword>
<dbReference type="AlphaFoldDB" id="A0A7L1N0L8"/>
<dbReference type="PANTHER" id="PTHR24253">
    <property type="entry name" value="TRANSMEMBRANE PROTEASE SERINE"/>
    <property type="match status" value="1"/>
</dbReference>
<organism evidence="4 5">
    <name type="scientific">Rhinopomastus cyanomelas</name>
    <name type="common">Common scimitarbill</name>
    <dbReference type="NCBI Taxonomy" id="113115"/>
    <lineage>
        <taxon>Eukaryota</taxon>
        <taxon>Metazoa</taxon>
        <taxon>Chordata</taxon>
        <taxon>Craniata</taxon>
        <taxon>Vertebrata</taxon>
        <taxon>Euteleostomi</taxon>
        <taxon>Archelosauria</taxon>
        <taxon>Archosauria</taxon>
        <taxon>Dinosauria</taxon>
        <taxon>Saurischia</taxon>
        <taxon>Theropoda</taxon>
        <taxon>Coelurosauria</taxon>
        <taxon>Aves</taxon>
        <taxon>Neognathae</taxon>
        <taxon>Neoaves</taxon>
        <taxon>Telluraves</taxon>
        <taxon>Coraciimorphae</taxon>
        <taxon>Bucerotiformes</taxon>
        <taxon>Rhinopomastidae</taxon>
        <taxon>Rhinopomastus</taxon>
    </lineage>
</organism>
<sequence length="189" mass="19559">GAYVGGPGGGPDLALLRLELPLTFDLALRPLCLPHGHHQPPPGTRCWATVATSAPPSPQQLQSVEVTLGGSCRGDPAPSDSLCVTLPGGSPLQLLGGSPLSCLERGVWFLLGAAGPGVKGSPHFTAAAPQEHWVLGVTGVPQGAFFAETPTEEGDPNSPWEPPETPDSSWDPLETPKTTRDPLQPTETT</sequence>
<dbReference type="InterPro" id="IPR001254">
    <property type="entry name" value="Trypsin_dom"/>
</dbReference>
<proteinExistence type="predicted"/>
<dbReference type="EMBL" id="VXBP01001593">
    <property type="protein sequence ID" value="NXN92929.1"/>
    <property type="molecule type" value="Genomic_DNA"/>
</dbReference>
<evidence type="ECO:0000313" key="5">
    <source>
        <dbReference type="Proteomes" id="UP000565785"/>
    </source>
</evidence>
<evidence type="ECO:0000256" key="1">
    <source>
        <dbReference type="ARBA" id="ARBA00023157"/>
    </source>
</evidence>
<reference evidence="4 5" key="1">
    <citation type="submission" date="2019-09" db="EMBL/GenBank/DDBJ databases">
        <title>Bird 10,000 Genomes (B10K) Project - Family phase.</title>
        <authorList>
            <person name="Zhang G."/>
        </authorList>
    </citation>
    <scope>NUCLEOTIDE SEQUENCE [LARGE SCALE GENOMIC DNA]</scope>
    <source>
        <strain evidence="4">B10K-DU-002-35</strain>
        <tissue evidence="4">Muscle</tissue>
    </source>
</reference>
<dbReference type="Pfam" id="PF00089">
    <property type="entry name" value="Trypsin"/>
    <property type="match status" value="1"/>
</dbReference>
<dbReference type="InterPro" id="IPR043504">
    <property type="entry name" value="Peptidase_S1_PA_chymotrypsin"/>
</dbReference>
<dbReference type="InterPro" id="IPR009003">
    <property type="entry name" value="Peptidase_S1_PA"/>
</dbReference>
<accession>A0A7L1N0L8</accession>
<gene>
    <name evidence="4" type="primary">Prss36</name>
    <name evidence="4" type="ORF">RHICYA_R15663</name>
</gene>
<evidence type="ECO:0000256" key="2">
    <source>
        <dbReference type="SAM" id="MobiDB-lite"/>
    </source>
</evidence>
<dbReference type="Gene3D" id="2.40.10.10">
    <property type="entry name" value="Trypsin-like serine proteases"/>
    <property type="match status" value="1"/>
</dbReference>
<feature type="non-terminal residue" evidence="4">
    <location>
        <position position="1"/>
    </location>
</feature>
<dbReference type="GO" id="GO:0004252">
    <property type="term" value="F:serine-type endopeptidase activity"/>
    <property type="evidence" value="ECO:0007669"/>
    <property type="project" value="InterPro"/>
</dbReference>
<evidence type="ECO:0000313" key="4">
    <source>
        <dbReference type="EMBL" id="NXN92929.1"/>
    </source>
</evidence>
<keyword evidence="1" id="KW-1015">Disulfide bond</keyword>
<protein>
    <submittedName>
        <fullName evidence="4">POLS2 protein</fullName>
    </submittedName>
</protein>
<evidence type="ECO:0000259" key="3">
    <source>
        <dbReference type="Pfam" id="PF00089"/>
    </source>
</evidence>
<dbReference type="SUPFAM" id="SSF50494">
    <property type="entry name" value="Trypsin-like serine proteases"/>
    <property type="match status" value="1"/>
</dbReference>
<feature type="region of interest" description="Disordered" evidence="2">
    <location>
        <begin position="146"/>
        <end position="189"/>
    </location>
</feature>
<dbReference type="Proteomes" id="UP000565785">
    <property type="component" value="Unassembled WGS sequence"/>
</dbReference>
<dbReference type="GO" id="GO:0006508">
    <property type="term" value="P:proteolysis"/>
    <property type="evidence" value="ECO:0007669"/>
    <property type="project" value="InterPro"/>
</dbReference>
<dbReference type="PANTHER" id="PTHR24253:SF176">
    <property type="entry name" value="CORIN, ISOFORM B"/>
    <property type="match status" value="1"/>
</dbReference>
<comment type="caution">
    <text evidence="4">The sequence shown here is derived from an EMBL/GenBank/DDBJ whole genome shotgun (WGS) entry which is preliminary data.</text>
</comment>
<feature type="domain" description="Peptidase S1" evidence="3">
    <location>
        <begin position="11"/>
        <end position="87"/>
    </location>
</feature>